<dbReference type="EMBL" id="BARU01019818">
    <property type="protein sequence ID" value="GAH57216.1"/>
    <property type="molecule type" value="Genomic_DNA"/>
</dbReference>
<proteinExistence type="predicted"/>
<evidence type="ECO:0000256" key="1">
    <source>
        <dbReference type="SAM" id="Coils"/>
    </source>
</evidence>
<dbReference type="AlphaFoldDB" id="X1GH19"/>
<protein>
    <submittedName>
        <fullName evidence="2">Uncharacterized protein</fullName>
    </submittedName>
</protein>
<comment type="caution">
    <text evidence="2">The sequence shown here is derived from an EMBL/GenBank/DDBJ whole genome shotgun (WGS) entry which is preliminary data.</text>
</comment>
<organism evidence="2">
    <name type="scientific">marine sediment metagenome</name>
    <dbReference type="NCBI Taxonomy" id="412755"/>
    <lineage>
        <taxon>unclassified sequences</taxon>
        <taxon>metagenomes</taxon>
        <taxon>ecological metagenomes</taxon>
    </lineage>
</organism>
<reference evidence="2" key="1">
    <citation type="journal article" date="2014" name="Front. Microbiol.">
        <title>High frequency of phylogenetically diverse reductive dehalogenase-homologous genes in deep subseafloor sedimentary metagenomes.</title>
        <authorList>
            <person name="Kawai M."/>
            <person name="Futagami T."/>
            <person name="Toyoda A."/>
            <person name="Takaki Y."/>
            <person name="Nishi S."/>
            <person name="Hori S."/>
            <person name="Arai W."/>
            <person name="Tsubouchi T."/>
            <person name="Morono Y."/>
            <person name="Uchiyama I."/>
            <person name="Ito T."/>
            <person name="Fujiyama A."/>
            <person name="Inagaki F."/>
            <person name="Takami H."/>
        </authorList>
    </citation>
    <scope>NUCLEOTIDE SEQUENCE</scope>
    <source>
        <strain evidence="2">Expedition CK06-06</strain>
    </source>
</reference>
<feature type="coiled-coil region" evidence="1">
    <location>
        <begin position="52"/>
        <end position="79"/>
    </location>
</feature>
<keyword evidence="1" id="KW-0175">Coiled coil</keyword>
<sequence length="79" mass="9065">MNEESIILSAAQTLGFKVVDDYQQIGEIFNRTIIVEGVKKTFTFPQDKQQKLTTYNDQISRLDAQKTDIQEEIDKINAV</sequence>
<gene>
    <name evidence="2" type="ORF">S03H2_32611</name>
</gene>
<evidence type="ECO:0000313" key="2">
    <source>
        <dbReference type="EMBL" id="GAH57216.1"/>
    </source>
</evidence>
<accession>X1GH19</accession>
<name>X1GH19_9ZZZZ</name>